<dbReference type="PANTHER" id="PTHR34144">
    <property type="entry name" value="CHROMOSOME 8, WHOLE GENOME SHOTGUN SEQUENCE"/>
    <property type="match status" value="1"/>
</dbReference>
<dbReference type="Proteomes" id="UP000320762">
    <property type="component" value="Unassembled WGS sequence"/>
</dbReference>
<sequence length="348" mass="40300">MFHNNERVIPFWTEECIKLIHYLGTDNVYVSIVESHSSDNSPDLLRQFNTTLSEMRVAKRILVDDQSVLRPSSMDTSPARIQYLAAVRNLALEPLVERGGFERILFSNDIFIEAESMLELLQTRDGEYDMACAIDLSFWGLYDAWVTRDSLGRIPSSLWPYLADEEGMTAIKNDEPAPVFTCWNGIVAIRADPFVPPHLRSPNGLSTLPLPHSLPESHPAYPQPPDLSPAKTPPLRFRHSTPQECFSSESFNLPYDLRRQFNLTAIYMNPRVITSYDWNFYVWYKYVTRHWLVKWFISRVEAGTGMRRARMIIGDAERIWTWDGGECQPVRSYHLMAPEHTLISPQWW</sequence>
<name>A0A550CYG4_9AGAR</name>
<comment type="caution">
    <text evidence="1">The sequence shown here is derived from an EMBL/GenBank/DDBJ whole genome shotgun (WGS) entry which is preliminary data.</text>
</comment>
<keyword evidence="2" id="KW-1185">Reference proteome</keyword>
<protein>
    <submittedName>
        <fullName evidence="1">Cryptococcal mannosyltransferase 1-domain-containing protein</fullName>
    </submittedName>
</protein>
<organism evidence="1 2">
    <name type="scientific">Schizophyllum amplum</name>
    <dbReference type="NCBI Taxonomy" id="97359"/>
    <lineage>
        <taxon>Eukaryota</taxon>
        <taxon>Fungi</taxon>
        <taxon>Dikarya</taxon>
        <taxon>Basidiomycota</taxon>
        <taxon>Agaricomycotina</taxon>
        <taxon>Agaricomycetes</taxon>
        <taxon>Agaricomycetidae</taxon>
        <taxon>Agaricales</taxon>
        <taxon>Schizophyllaceae</taxon>
        <taxon>Schizophyllum</taxon>
    </lineage>
</organism>
<evidence type="ECO:0000313" key="2">
    <source>
        <dbReference type="Proteomes" id="UP000320762"/>
    </source>
</evidence>
<dbReference type="InterPro" id="IPR021047">
    <property type="entry name" value="Mannosyltransferase_CMT1"/>
</dbReference>
<dbReference type="PANTHER" id="PTHR34144:SF7">
    <property type="entry name" value="EXPORT PROTEIN (CAP59), PUTATIVE (AFU_ORTHOLOGUE AFUA_7G05020)-RELATED"/>
    <property type="match status" value="1"/>
</dbReference>
<reference evidence="1 2" key="1">
    <citation type="journal article" date="2019" name="New Phytol.">
        <title>Comparative genomics reveals unique wood-decay strategies and fruiting body development in the Schizophyllaceae.</title>
        <authorList>
            <person name="Almasi E."/>
            <person name="Sahu N."/>
            <person name="Krizsan K."/>
            <person name="Balint B."/>
            <person name="Kovacs G.M."/>
            <person name="Kiss B."/>
            <person name="Cseklye J."/>
            <person name="Drula E."/>
            <person name="Henrissat B."/>
            <person name="Nagy I."/>
            <person name="Chovatia M."/>
            <person name="Adam C."/>
            <person name="LaButti K."/>
            <person name="Lipzen A."/>
            <person name="Riley R."/>
            <person name="Grigoriev I.V."/>
            <person name="Nagy L.G."/>
        </authorList>
    </citation>
    <scope>NUCLEOTIDE SEQUENCE [LARGE SCALE GENOMIC DNA]</scope>
    <source>
        <strain evidence="1 2">NL-1724</strain>
    </source>
</reference>
<dbReference type="GO" id="GO:0016757">
    <property type="term" value="F:glycosyltransferase activity"/>
    <property type="evidence" value="ECO:0007669"/>
    <property type="project" value="UniProtKB-KW"/>
</dbReference>
<dbReference type="STRING" id="97359.A0A550CYG4"/>
<dbReference type="AlphaFoldDB" id="A0A550CYG4"/>
<evidence type="ECO:0000313" key="1">
    <source>
        <dbReference type="EMBL" id="TRM69846.1"/>
    </source>
</evidence>
<accession>A0A550CYG4</accession>
<proteinExistence type="predicted"/>
<keyword evidence="1" id="KW-0328">Glycosyltransferase</keyword>
<dbReference type="EMBL" id="VDMD01000001">
    <property type="protein sequence ID" value="TRM69846.1"/>
    <property type="molecule type" value="Genomic_DNA"/>
</dbReference>
<dbReference type="Pfam" id="PF11735">
    <property type="entry name" value="CAP59_mtransfer"/>
    <property type="match status" value="1"/>
</dbReference>
<gene>
    <name evidence="1" type="ORF">BD626DRAFT_390459</name>
</gene>
<keyword evidence="1" id="KW-0808">Transferase</keyword>
<dbReference type="OrthoDB" id="262547at2759"/>